<protein>
    <submittedName>
        <fullName evidence="1">17234_t:CDS:1</fullName>
    </submittedName>
</protein>
<name>A0ACA9LI82_9GLOM</name>
<gene>
    <name evidence="1" type="ORF">DHETER_LOCUS4433</name>
</gene>
<evidence type="ECO:0000313" key="2">
    <source>
        <dbReference type="Proteomes" id="UP000789702"/>
    </source>
</evidence>
<feature type="non-terminal residue" evidence="1">
    <location>
        <position position="1"/>
    </location>
</feature>
<comment type="caution">
    <text evidence="1">The sequence shown here is derived from an EMBL/GenBank/DDBJ whole genome shotgun (WGS) entry which is preliminary data.</text>
</comment>
<organism evidence="1 2">
    <name type="scientific">Dentiscutata heterogama</name>
    <dbReference type="NCBI Taxonomy" id="1316150"/>
    <lineage>
        <taxon>Eukaryota</taxon>
        <taxon>Fungi</taxon>
        <taxon>Fungi incertae sedis</taxon>
        <taxon>Mucoromycota</taxon>
        <taxon>Glomeromycotina</taxon>
        <taxon>Glomeromycetes</taxon>
        <taxon>Diversisporales</taxon>
        <taxon>Gigasporaceae</taxon>
        <taxon>Dentiscutata</taxon>
    </lineage>
</organism>
<dbReference type="EMBL" id="CAJVPU010004412">
    <property type="protein sequence ID" value="CAG8532577.1"/>
    <property type="molecule type" value="Genomic_DNA"/>
</dbReference>
<proteinExistence type="predicted"/>
<keyword evidence="2" id="KW-1185">Reference proteome</keyword>
<accession>A0ACA9LI82</accession>
<reference evidence="1" key="1">
    <citation type="submission" date="2021-06" db="EMBL/GenBank/DDBJ databases">
        <authorList>
            <person name="Kallberg Y."/>
            <person name="Tangrot J."/>
            <person name="Rosling A."/>
        </authorList>
    </citation>
    <scope>NUCLEOTIDE SEQUENCE</scope>
    <source>
        <strain evidence="1">IL203A</strain>
    </source>
</reference>
<evidence type="ECO:0000313" key="1">
    <source>
        <dbReference type="EMBL" id="CAG8532577.1"/>
    </source>
</evidence>
<sequence length="99" mass="11753">LDIDLEEYKDYGTEDDVEEMFDTLISFVQENNKKLEWIAHNMVHAEAEEVTDLIEELTDLIDEQRDTIARCLFHQKLEKNNVLPENFMTTEGKFPEFKI</sequence>
<dbReference type="Proteomes" id="UP000789702">
    <property type="component" value="Unassembled WGS sequence"/>
</dbReference>